<feature type="compositionally biased region" description="Basic and acidic residues" evidence="1">
    <location>
        <begin position="170"/>
        <end position="185"/>
    </location>
</feature>
<name>A0A8B8BJT5_CRAVI</name>
<evidence type="ECO:0000256" key="1">
    <source>
        <dbReference type="SAM" id="MobiDB-lite"/>
    </source>
</evidence>
<protein>
    <submittedName>
        <fullName evidence="3">Uncharacterized protein LOC111111084</fullName>
    </submittedName>
</protein>
<dbReference type="GeneID" id="111111084"/>
<evidence type="ECO:0000313" key="3">
    <source>
        <dbReference type="RefSeq" id="XP_022303558.1"/>
    </source>
</evidence>
<dbReference type="KEGG" id="cvn:111111084"/>
<dbReference type="RefSeq" id="XP_022303558.1">
    <property type="nucleotide sequence ID" value="XM_022447850.1"/>
</dbReference>
<evidence type="ECO:0000313" key="2">
    <source>
        <dbReference type="Proteomes" id="UP000694844"/>
    </source>
</evidence>
<feature type="region of interest" description="Disordered" evidence="1">
    <location>
        <begin position="170"/>
        <end position="197"/>
    </location>
</feature>
<proteinExistence type="predicted"/>
<accession>A0A8B8BJT5</accession>
<reference evidence="3" key="1">
    <citation type="submission" date="2025-08" db="UniProtKB">
        <authorList>
            <consortium name="RefSeq"/>
        </authorList>
    </citation>
    <scope>IDENTIFICATION</scope>
    <source>
        <tissue evidence="3">Whole sample</tissue>
    </source>
</reference>
<gene>
    <name evidence="3" type="primary">LOC111111084</name>
</gene>
<keyword evidence="2" id="KW-1185">Reference proteome</keyword>
<dbReference type="AlphaFoldDB" id="A0A8B8BJT5"/>
<sequence length="197" mass="23178">MCPEGCCTQINSTIETILEQRILDDIHLEILRRIRNKKVPSLTKKIIVHSLIRIQDLHNQRCKLHEELLITVQKKVQIRNIKNQINMEMKEKAREFQLRQMIRNYDFKESVTQQLVDDFSRKMGFFFGVNNFTNDAKETVDSRQLHDKLQPDNAGPSLQTVVEKEAFTDHEKKTKNIKEDNRECGEMGPKSIWEKVG</sequence>
<organism evidence="2 3">
    <name type="scientific">Crassostrea virginica</name>
    <name type="common">Eastern oyster</name>
    <dbReference type="NCBI Taxonomy" id="6565"/>
    <lineage>
        <taxon>Eukaryota</taxon>
        <taxon>Metazoa</taxon>
        <taxon>Spiralia</taxon>
        <taxon>Lophotrochozoa</taxon>
        <taxon>Mollusca</taxon>
        <taxon>Bivalvia</taxon>
        <taxon>Autobranchia</taxon>
        <taxon>Pteriomorphia</taxon>
        <taxon>Ostreida</taxon>
        <taxon>Ostreoidea</taxon>
        <taxon>Ostreidae</taxon>
        <taxon>Crassostrea</taxon>
    </lineage>
</organism>
<dbReference type="Proteomes" id="UP000694844">
    <property type="component" value="Chromosome 9"/>
</dbReference>